<evidence type="ECO:0000256" key="1">
    <source>
        <dbReference type="SAM" id="Phobius"/>
    </source>
</evidence>
<gene>
    <name evidence="2" type="ORF">NS506_03241</name>
    <name evidence="3" type="ORF">NSK11_contig00037-0040</name>
</gene>
<dbReference type="Proteomes" id="UP000180166">
    <property type="component" value="Chromosome"/>
</dbReference>
<dbReference type="EMBL" id="BBYQ01000037">
    <property type="protein sequence ID" value="GAP28519.1"/>
    <property type="molecule type" value="Genomic_DNA"/>
</dbReference>
<reference evidence="2 5" key="3">
    <citation type="submission" date="2016-10" db="EMBL/GenBank/DDBJ databases">
        <title>Genome sequence of Nocardia seriolae strain EM150506, isolated from Anguila japonica.</title>
        <authorList>
            <person name="Han H.-J."/>
        </authorList>
    </citation>
    <scope>NUCLEOTIDE SEQUENCE [LARGE SCALE GENOMIC DNA]</scope>
    <source>
        <strain evidence="2 5">EM150506</strain>
    </source>
</reference>
<sequence>MSLPGVPYCLAPVVANRIEPRILGIPFLIAYLVAVTILTGPLIWFVARRDPANRSVAPEFVPADALFPSASDSEAEDPR</sequence>
<proteinExistence type="predicted"/>
<protein>
    <recommendedName>
        <fullName evidence="6">DUF3311 domain-containing protein</fullName>
    </recommendedName>
</protein>
<dbReference type="RefSeq" id="WP_317744301.1">
    <property type="nucleotide sequence ID" value="NZ_AP028458.1"/>
</dbReference>
<name>A0ABC9YSQ3_9NOCA</name>
<evidence type="ECO:0008006" key="6">
    <source>
        <dbReference type="Google" id="ProtNLM"/>
    </source>
</evidence>
<keyword evidence="1" id="KW-1133">Transmembrane helix</keyword>
<dbReference type="KEGG" id="nsr:NS506_03241"/>
<keyword evidence="4" id="KW-1185">Reference proteome</keyword>
<dbReference type="AlphaFoldDB" id="A0ABC9YSQ3"/>
<reference evidence="4" key="1">
    <citation type="submission" date="2015-07" db="EMBL/GenBank/DDBJ databases">
        <title>Nocardia seriolae U-1 whole genome shotgun sequence.</title>
        <authorList>
            <person name="Imajoh M."/>
            <person name="Fukumoto Y."/>
            <person name="Sukeda M."/>
            <person name="Yamane J."/>
            <person name="Yamasaki K."/>
            <person name="Shimizu M."/>
            <person name="Ohnishi K."/>
            <person name="Oshima S."/>
        </authorList>
    </citation>
    <scope>NUCLEOTIDE SEQUENCE [LARGE SCALE GENOMIC DNA]</scope>
    <source>
        <strain evidence="4">U-1</strain>
    </source>
</reference>
<dbReference type="Proteomes" id="UP000037179">
    <property type="component" value="Unassembled WGS sequence"/>
</dbReference>
<keyword evidence="1" id="KW-0472">Membrane</keyword>
<evidence type="ECO:0000313" key="5">
    <source>
        <dbReference type="Proteomes" id="UP000180166"/>
    </source>
</evidence>
<accession>A0ABC9YSQ3</accession>
<dbReference type="Pfam" id="PF11755">
    <property type="entry name" value="DUF3311"/>
    <property type="match status" value="1"/>
</dbReference>
<feature type="transmembrane region" description="Helical" evidence="1">
    <location>
        <begin position="22"/>
        <end position="47"/>
    </location>
</feature>
<reference evidence="3 4" key="2">
    <citation type="journal article" date="2016" name="Genome Announc.">
        <title>Draft Genome Sequence of Erythromycin- and Oxytetracycline-Sensitive Nocardia seriolae Strain U-1 (NBRC 110359).</title>
        <authorList>
            <person name="Imajoh M."/>
            <person name="Sukeda M."/>
            <person name="Shimizu M."/>
            <person name="Yamane J."/>
            <person name="Ohnishi K."/>
            <person name="Oshima S."/>
        </authorList>
    </citation>
    <scope>NUCLEOTIDE SEQUENCE [LARGE SCALE GENOMIC DNA]</scope>
    <source>
        <strain evidence="3 4">U-1</strain>
    </source>
</reference>
<evidence type="ECO:0000313" key="3">
    <source>
        <dbReference type="EMBL" id="GAP28519.1"/>
    </source>
</evidence>
<keyword evidence="1" id="KW-0812">Transmembrane</keyword>
<organism evidence="3 4">
    <name type="scientific">Nocardia seriolae</name>
    <dbReference type="NCBI Taxonomy" id="37332"/>
    <lineage>
        <taxon>Bacteria</taxon>
        <taxon>Bacillati</taxon>
        <taxon>Actinomycetota</taxon>
        <taxon>Actinomycetes</taxon>
        <taxon>Mycobacteriales</taxon>
        <taxon>Nocardiaceae</taxon>
        <taxon>Nocardia</taxon>
    </lineage>
</organism>
<evidence type="ECO:0000313" key="4">
    <source>
        <dbReference type="Proteomes" id="UP000037179"/>
    </source>
</evidence>
<dbReference type="InterPro" id="IPR021741">
    <property type="entry name" value="DUF3311"/>
</dbReference>
<evidence type="ECO:0000313" key="2">
    <source>
        <dbReference type="EMBL" id="APA97294.1"/>
    </source>
</evidence>
<dbReference type="EMBL" id="CP017839">
    <property type="protein sequence ID" value="APA97294.1"/>
    <property type="molecule type" value="Genomic_DNA"/>
</dbReference>